<dbReference type="PANTHER" id="PTHR45790:SF6">
    <property type="entry name" value="UROPORPHYRINOGEN-III C-METHYLTRANSFERASE"/>
    <property type="match status" value="1"/>
</dbReference>
<dbReference type="SUPFAM" id="SSF51735">
    <property type="entry name" value="NAD(P)-binding Rossmann-fold domains"/>
    <property type="match status" value="1"/>
</dbReference>
<dbReference type="InterPro" id="IPR000878">
    <property type="entry name" value="4pyrrol_Mease"/>
</dbReference>
<dbReference type="Gene3D" id="3.40.50.720">
    <property type="entry name" value="NAD(P)-binding Rossmann-like Domain"/>
    <property type="match status" value="1"/>
</dbReference>
<evidence type="ECO:0000256" key="8">
    <source>
        <dbReference type="ARBA" id="ARBA00023027"/>
    </source>
</evidence>
<evidence type="ECO:0000256" key="1">
    <source>
        <dbReference type="ARBA" id="ARBA00011738"/>
    </source>
</evidence>
<evidence type="ECO:0000256" key="7">
    <source>
        <dbReference type="ARBA" id="ARBA00023002"/>
    </source>
</evidence>
<dbReference type="FunFam" id="3.40.1010.10:FF:000006">
    <property type="entry name" value="Siroheme synthase, putative"/>
    <property type="match status" value="1"/>
</dbReference>
<evidence type="ECO:0000256" key="9">
    <source>
        <dbReference type="ARBA" id="ARBA00023244"/>
    </source>
</evidence>
<dbReference type="GO" id="GO:0043115">
    <property type="term" value="F:precorrin-2 dehydrogenase activity"/>
    <property type="evidence" value="ECO:0007669"/>
    <property type="project" value="UniProtKB-EC"/>
</dbReference>
<keyword evidence="9" id="KW-0627">Porphyrin biosynthesis</keyword>
<dbReference type="GO" id="GO:0032259">
    <property type="term" value="P:methylation"/>
    <property type="evidence" value="ECO:0007669"/>
    <property type="project" value="UniProtKB-KW"/>
</dbReference>
<dbReference type="CDD" id="cd11642">
    <property type="entry name" value="SUMT"/>
    <property type="match status" value="1"/>
</dbReference>
<dbReference type="Pfam" id="PF00590">
    <property type="entry name" value="TP_methylase"/>
    <property type="match status" value="1"/>
</dbReference>
<organism evidence="15 16">
    <name type="scientific">Armillaria tabescens</name>
    <name type="common">Ringless honey mushroom</name>
    <name type="synonym">Agaricus tabescens</name>
    <dbReference type="NCBI Taxonomy" id="1929756"/>
    <lineage>
        <taxon>Eukaryota</taxon>
        <taxon>Fungi</taxon>
        <taxon>Dikarya</taxon>
        <taxon>Basidiomycota</taxon>
        <taxon>Agaricomycotina</taxon>
        <taxon>Agaricomycetes</taxon>
        <taxon>Agaricomycetidae</taxon>
        <taxon>Agaricales</taxon>
        <taxon>Marasmiineae</taxon>
        <taxon>Physalacriaceae</taxon>
        <taxon>Desarmillaria</taxon>
    </lineage>
</organism>
<keyword evidence="6" id="KW-0949">S-adenosyl-L-methionine</keyword>
<reference evidence="15" key="1">
    <citation type="submission" date="2023-06" db="EMBL/GenBank/DDBJ databases">
        <authorList>
            <consortium name="Lawrence Berkeley National Laboratory"/>
            <person name="Ahrendt S."/>
            <person name="Sahu N."/>
            <person name="Indic B."/>
            <person name="Wong-Bajracharya J."/>
            <person name="Merenyi Z."/>
            <person name="Ke H.-M."/>
            <person name="Monk M."/>
            <person name="Kocsube S."/>
            <person name="Drula E."/>
            <person name="Lipzen A."/>
            <person name="Balint B."/>
            <person name="Henrissat B."/>
            <person name="Andreopoulos B."/>
            <person name="Martin F.M."/>
            <person name="Harder C.B."/>
            <person name="Rigling D."/>
            <person name="Ford K.L."/>
            <person name="Foster G.D."/>
            <person name="Pangilinan J."/>
            <person name="Papanicolaou A."/>
            <person name="Barry K."/>
            <person name="LaButti K."/>
            <person name="Viragh M."/>
            <person name="Koriabine M."/>
            <person name="Yan M."/>
            <person name="Riley R."/>
            <person name="Champramary S."/>
            <person name="Plett K.L."/>
            <person name="Tsai I.J."/>
            <person name="Slot J."/>
            <person name="Sipos G."/>
            <person name="Plett J."/>
            <person name="Nagy L.G."/>
            <person name="Grigoriev I.V."/>
        </authorList>
    </citation>
    <scope>NUCLEOTIDE SEQUENCE</scope>
    <source>
        <strain evidence="15">CCBAS 213</strain>
    </source>
</reference>
<name>A0AA39U383_ARMTA</name>
<dbReference type="InterPro" id="IPR006366">
    <property type="entry name" value="CobA/CysG_C"/>
</dbReference>
<keyword evidence="5 11" id="KW-0808">Transferase</keyword>
<dbReference type="SUPFAM" id="SSF75615">
    <property type="entry name" value="Siroheme synthase middle domains-like"/>
    <property type="match status" value="1"/>
</dbReference>
<accession>A0AA39U383</accession>
<dbReference type="InterPro" id="IPR036291">
    <property type="entry name" value="NAD(P)-bd_dom_sf"/>
</dbReference>
<dbReference type="SUPFAM" id="SSF53790">
    <property type="entry name" value="Tetrapyrrole methylase"/>
    <property type="match status" value="1"/>
</dbReference>
<dbReference type="PANTHER" id="PTHR45790">
    <property type="entry name" value="SIROHEME SYNTHASE-RELATED"/>
    <property type="match status" value="1"/>
</dbReference>
<dbReference type="Pfam" id="PF13241">
    <property type="entry name" value="NAD_binding_7"/>
    <property type="match status" value="1"/>
</dbReference>
<dbReference type="InterPro" id="IPR028162">
    <property type="entry name" value="Met8_C"/>
</dbReference>
<evidence type="ECO:0000256" key="10">
    <source>
        <dbReference type="ARBA" id="ARBA00035662"/>
    </source>
</evidence>
<keyword evidence="8" id="KW-0520">NAD</keyword>
<dbReference type="Gene3D" id="3.30.950.10">
    <property type="entry name" value="Methyltransferase, Cobalt-precorrin-4 Transmethylase, Domain 2"/>
    <property type="match status" value="1"/>
</dbReference>
<evidence type="ECO:0000256" key="11">
    <source>
        <dbReference type="RuleBase" id="RU003960"/>
    </source>
</evidence>
<dbReference type="PROSITE" id="PS00840">
    <property type="entry name" value="SUMT_2"/>
    <property type="match status" value="1"/>
</dbReference>
<gene>
    <name evidence="15" type="ORF">EV420DRAFT_811489</name>
</gene>
<dbReference type="Proteomes" id="UP001175211">
    <property type="component" value="Unassembled WGS sequence"/>
</dbReference>
<comment type="subunit">
    <text evidence="1">Homodimer.</text>
</comment>
<evidence type="ECO:0000259" key="13">
    <source>
        <dbReference type="Pfam" id="PF14823"/>
    </source>
</evidence>
<keyword evidence="4 11" id="KW-0489">Methyltransferase</keyword>
<dbReference type="InterPro" id="IPR014776">
    <property type="entry name" value="4pyrrole_Mease_sub2"/>
</dbReference>
<dbReference type="InterPro" id="IPR028281">
    <property type="entry name" value="Sirohaem_synthase_central"/>
</dbReference>
<comment type="caution">
    <text evidence="15">The sequence shown here is derived from an EMBL/GenBank/DDBJ whole genome shotgun (WGS) entry which is preliminary data.</text>
</comment>
<evidence type="ECO:0000259" key="12">
    <source>
        <dbReference type="Pfam" id="PF00590"/>
    </source>
</evidence>
<evidence type="ECO:0000256" key="4">
    <source>
        <dbReference type="ARBA" id="ARBA00022603"/>
    </source>
</evidence>
<proteinExistence type="inferred from homology"/>
<keyword evidence="16" id="KW-1185">Reference proteome</keyword>
<feature type="domain" description="Tetrapyrrole methylase" evidence="12">
    <location>
        <begin position="309"/>
        <end position="525"/>
    </location>
</feature>
<comment type="similarity">
    <text evidence="10">In the N-terminal section; belongs to the precorrin methyltransferase family.</text>
</comment>
<evidence type="ECO:0000256" key="6">
    <source>
        <dbReference type="ARBA" id="ARBA00022691"/>
    </source>
</evidence>
<dbReference type="InterPro" id="IPR014777">
    <property type="entry name" value="4pyrrole_Mease_sub1"/>
</dbReference>
<evidence type="ECO:0000256" key="3">
    <source>
        <dbReference type="ARBA" id="ARBA00022481"/>
    </source>
</evidence>
<evidence type="ECO:0000259" key="14">
    <source>
        <dbReference type="Pfam" id="PF14824"/>
    </source>
</evidence>
<dbReference type="Pfam" id="PF14823">
    <property type="entry name" value="Sirohm_synth_C"/>
    <property type="match status" value="1"/>
</dbReference>
<dbReference type="EC" id="1.3.1.76" evidence="2"/>
<dbReference type="NCBIfam" id="TIGR01469">
    <property type="entry name" value="cobA_cysG_Cterm"/>
    <property type="match status" value="1"/>
</dbReference>
<dbReference type="EMBL" id="JAUEPS010000004">
    <property type="protein sequence ID" value="KAK0466140.1"/>
    <property type="molecule type" value="Genomic_DNA"/>
</dbReference>
<feature type="domain" description="Siroheme synthase central" evidence="14">
    <location>
        <begin position="170"/>
        <end position="194"/>
    </location>
</feature>
<dbReference type="RefSeq" id="XP_060336967.1">
    <property type="nucleotide sequence ID" value="XM_060483557.1"/>
</dbReference>
<evidence type="ECO:0000256" key="2">
    <source>
        <dbReference type="ARBA" id="ARBA00012400"/>
    </source>
</evidence>
<feature type="domain" description="Siroheme biosynthesis protein Met8 C-terminal" evidence="13">
    <location>
        <begin position="246"/>
        <end position="285"/>
    </location>
</feature>
<dbReference type="InterPro" id="IPR050161">
    <property type="entry name" value="Siro_Cobalamin_biosynth"/>
</dbReference>
<dbReference type="Pfam" id="PF14824">
    <property type="entry name" value="Sirohm_synth_M"/>
    <property type="match status" value="1"/>
</dbReference>
<evidence type="ECO:0000313" key="15">
    <source>
        <dbReference type="EMBL" id="KAK0466140.1"/>
    </source>
</evidence>
<keyword evidence="3" id="KW-0488">Methylation</keyword>
<dbReference type="GO" id="GO:0004851">
    <property type="term" value="F:uroporphyrin-III C-methyltransferase activity"/>
    <property type="evidence" value="ECO:0007669"/>
    <property type="project" value="TreeGrafter"/>
</dbReference>
<sequence>MQTSYPCPKGGASLVLSFRLEQKTTLILGSGSLAASRAFAALEADSKVVVLANGGLKTACDEIQWRVEHGQVAFVDWESLPGSSKTDDDDDDVQALEGFLDSTPGIAFVVITDTILNDEALRRPGSSAERIYQACASRNIPVNTTDMPHLCDFSFTSSYRFEDPSGERTPLQIGVTTNGQGCRLAGRLRREIVAKLPKEVGLAVENVGKLRSLAKSSDSAVYEDCFDDSGVSTPNRPVPQRSSLETAVESARRRMKWVAQVSEYWPLSKLASLTEKDMEQVLSGENQEGSVAVNTPSLHSLDIRRPGRILLVGSGPGHPSLLTQATHNALTKLTDLVLSDKLVPDAVLALIPSGVEVRIAKKFPGNADGAQNEMMEAAVEAARKGLTVVRLKQGDPVVYGRAGEEVLYFRSHGFEPVVVPGVSSALAGPTFAGIPITQRGAAESFIVCTGVGRKGKQVQLPGYERGRTLIILMGVARLPQVVSILIDAECARRNGPAYPSYTPIALIERASMPDQRVVDSTLKDIVRALDSVGEQRPPGMLVVGWAVPALWGKGDVEVLEESADLDEGRIAKWLGQDSWRVREGLQNEWDDGL</sequence>
<evidence type="ECO:0000313" key="16">
    <source>
        <dbReference type="Proteomes" id="UP001175211"/>
    </source>
</evidence>
<protein>
    <recommendedName>
        <fullName evidence="2">precorrin-2 dehydrogenase</fullName>
        <ecNumber evidence="2">1.3.1.76</ecNumber>
    </recommendedName>
</protein>
<dbReference type="GO" id="GO:0019354">
    <property type="term" value="P:siroheme biosynthetic process"/>
    <property type="evidence" value="ECO:0007669"/>
    <property type="project" value="InterPro"/>
</dbReference>
<dbReference type="InterPro" id="IPR035996">
    <property type="entry name" value="4pyrrol_Methylase_sf"/>
</dbReference>
<dbReference type="AlphaFoldDB" id="A0AA39U383"/>
<dbReference type="InterPro" id="IPR003043">
    <property type="entry name" value="Uropor_MeTrfase_CS"/>
</dbReference>
<dbReference type="Gene3D" id="3.40.1010.10">
    <property type="entry name" value="Cobalt-precorrin-4 Transmethylase, Domain 1"/>
    <property type="match status" value="1"/>
</dbReference>
<keyword evidence="7" id="KW-0560">Oxidoreductase</keyword>
<dbReference type="GeneID" id="85367105"/>
<evidence type="ECO:0000256" key="5">
    <source>
        <dbReference type="ARBA" id="ARBA00022679"/>
    </source>
</evidence>
<comment type="similarity">
    <text evidence="11">Belongs to the precorrin methyltransferase family.</text>
</comment>